<dbReference type="PANTHER" id="PTHR33144:SF46">
    <property type="entry name" value="OS04G0610000 PROTEIN"/>
    <property type="match status" value="1"/>
</dbReference>
<dbReference type="PANTHER" id="PTHR33144">
    <property type="entry name" value="OS10G0409366 PROTEIN-RELATED"/>
    <property type="match status" value="1"/>
</dbReference>
<sequence length="294" mass="33933">MARNGQIIPLSYKDWRVVPNSTKDIMWMIVQKKFQISEEGRDWVIMSIGKKWREFKSKLKKLHYDTHKTYEEKIAACDSRVHAKEWEFLVKHWDSQVGQERSAKNKASRAMLKTTHTAGTKSFARVRAEMDKKNNHIQPRRHELYIRTHTKKNGKPLNAYCSKIMKCTDLPYNGSPNNQATSSHSSYEAPPTQVYRAKNISKRVHAVSNIMIGTEVYLRSLQKPHNHVAQGYLLSKDPTTRVGGFELGPQCWEIQIDVPIVRNEPLLRPYSSYQTIGDAVGATVAWPYTFVKCK</sequence>
<gene>
    <name evidence="3" type="primary">LOC109706239</name>
</gene>
<proteinExistence type="predicted"/>
<dbReference type="Pfam" id="PF03017">
    <property type="entry name" value="Transposase_23"/>
    <property type="match status" value="1"/>
</dbReference>
<feature type="domain" description="Transposase Tnp1/En/Spm-like" evidence="1">
    <location>
        <begin position="215"/>
        <end position="280"/>
    </location>
</feature>
<reference evidence="2" key="1">
    <citation type="journal article" date="2015" name="Nat. Genet.">
        <title>The pineapple genome and the evolution of CAM photosynthesis.</title>
        <authorList>
            <person name="Ming R."/>
            <person name="VanBuren R."/>
            <person name="Wai C.M."/>
            <person name="Tang H."/>
            <person name="Schatz M.C."/>
            <person name="Bowers J.E."/>
            <person name="Lyons E."/>
            <person name="Wang M.L."/>
            <person name="Chen J."/>
            <person name="Biggers E."/>
            <person name="Zhang J."/>
            <person name="Huang L."/>
            <person name="Zhang L."/>
            <person name="Miao W."/>
            <person name="Zhang J."/>
            <person name="Ye Z."/>
            <person name="Miao C."/>
            <person name="Lin Z."/>
            <person name="Wang H."/>
            <person name="Zhou H."/>
            <person name="Yim W.C."/>
            <person name="Priest H.D."/>
            <person name="Zheng C."/>
            <person name="Woodhouse M."/>
            <person name="Edger P.P."/>
            <person name="Guyot R."/>
            <person name="Guo H.B."/>
            <person name="Guo H."/>
            <person name="Zheng G."/>
            <person name="Singh R."/>
            <person name="Sharma A."/>
            <person name="Min X."/>
            <person name="Zheng Y."/>
            <person name="Lee H."/>
            <person name="Gurtowski J."/>
            <person name="Sedlazeck F.J."/>
            <person name="Harkess A."/>
            <person name="McKain M.R."/>
            <person name="Liao Z."/>
            <person name="Fang J."/>
            <person name="Liu J."/>
            <person name="Zhang X."/>
            <person name="Zhang Q."/>
            <person name="Hu W."/>
            <person name="Qin Y."/>
            <person name="Wang K."/>
            <person name="Chen L.Y."/>
            <person name="Shirley N."/>
            <person name="Lin Y.R."/>
            <person name="Liu L.Y."/>
            <person name="Hernandez A.G."/>
            <person name="Wright C.L."/>
            <person name="Bulone V."/>
            <person name="Tuskan G.A."/>
            <person name="Heath K."/>
            <person name="Zee F."/>
            <person name="Moore P.H."/>
            <person name="Sunkar R."/>
            <person name="Leebens-Mack J.H."/>
            <person name="Mockler T."/>
            <person name="Bennetzen J.L."/>
            <person name="Freeling M."/>
            <person name="Sankoff D."/>
            <person name="Paterson A.H."/>
            <person name="Zhu X."/>
            <person name="Yang X."/>
            <person name="Smith J.A."/>
            <person name="Cushman J.C."/>
            <person name="Paull R.E."/>
            <person name="Yu Q."/>
        </authorList>
    </citation>
    <scope>NUCLEOTIDE SEQUENCE [LARGE SCALE GENOMIC DNA]</scope>
    <source>
        <strain evidence="2">cv. F153</strain>
    </source>
</reference>
<organism evidence="2 3">
    <name type="scientific">Ananas comosus</name>
    <name type="common">Pineapple</name>
    <name type="synonym">Ananas ananas</name>
    <dbReference type="NCBI Taxonomy" id="4615"/>
    <lineage>
        <taxon>Eukaryota</taxon>
        <taxon>Viridiplantae</taxon>
        <taxon>Streptophyta</taxon>
        <taxon>Embryophyta</taxon>
        <taxon>Tracheophyta</taxon>
        <taxon>Spermatophyta</taxon>
        <taxon>Magnoliopsida</taxon>
        <taxon>Liliopsida</taxon>
        <taxon>Poales</taxon>
        <taxon>Bromeliaceae</taxon>
        <taxon>Bromelioideae</taxon>
        <taxon>Ananas</taxon>
    </lineage>
</organism>
<protein>
    <submittedName>
        <fullName evidence="3">Uncharacterized protein LOC109706239</fullName>
    </submittedName>
</protein>
<accession>A0A6P5EGQ0</accession>
<dbReference type="AlphaFoldDB" id="A0A6P5EGQ0"/>
<evidence type="ECO:0000259" key="1">
    <source>
        <dbReference type="Pfam" id="PF03017"/>
    </source>
</evidence>
<dbReference type="Pfam" id="PF03004">
    <property type="entry name" value="Transposase_24"/>
    <property type="match status" value="1"/>
</dbReference>
<evidence type="ECO:0000313" key="2">
    <source>
        <dbReference type="Proteomes" id="UP000515123"/>
    </source>
</evidence>
<dbReference type="InterPro" id="IPR004252">
    <property type="entry name" value="Probable_transposase_24"/>
</dbReference>
<dbReference type="InterPro" id="IPR004264">
    <property type="entry name" value="Transposase_23"/>
</dbReference>
<dbReference type="GeneID" id="109706239"/>
<dbReference type="RefSeq" id="XP_020082626.1">
    <property type="nucleotide sequence ID" value="XM_020227037.1"/>
</dbReference>
<keyword evidence="2" id="KW-1185">Reference proteome</keyword>
<dbReference type="Proteomes" id="UP000515123">
    <property type="component" value="Unplaced"/>
</dbReference>
<name>A0A6P5EGQ0_ANACO</name>
<evidence type="ECO:0000313" key="3">
    <source>
        <dbReference type="RefSeq" id="XP_020082626.1"/>
    </source>
</evidence>
<dbReference type="OrthoDB" id="617512at2759"/>
<reference evidence="3" key="2">
    <citation type="submission" date="2025-08" db="UniProtKB">
        <authorList>
            <consortium name="RefSeq"/>
        </authorList>
    </citation>
    <scope>IDENTIFICATION</scope>
    <source>
        <tissue evidence="3">Leaf</tissue>
    </source>
</reference>